<keyword evidence="4" id="KW-1185">Reference proteome</keyword>
<evidence type="ECO:0000256" key="1">
    <source>
        <dbReference type="ARBA" id="ARBA00022801"/>
    </source>
</evidence>
<dbReference type="GeneID" id="54474646"/>
<evidence type="ECO:0000259" key="2">
    <source>
        <dbReference type="Pfam" id="PF07859"/>
    </source>
</evidence>
<evidence type="ECO:0000313" key="3">
    <source>
        <dbReference type="EMBL" id="KAF2483636.1"/>
    </source>
</evidence>
<reference evidence="3" key="1">
    <citation type="journal article" date="2020" name="Stud. Mycol.">
        <title>101 Dothideomycetes genomes: a test case for predicting lifestyles and emergence of pathogens.</title>
        <authorList>
            <person name="Haridas S."/>
            <person name="Albert R."/>
            <person name="Binder M."/>
            <person name="Bloem J."/>
            <person name="Labutti K."/>
            <person name="Salamov A."/>
            <person name="Andreopoulos B."/>
            <person name="Baker S."/>
            <person name="Barry K."/>
            <person name="Bills G."/>
            <person name="Bluhm B."/>
            <person name="Cannon C."/>
            <person name="Castanera R."/>
            <person name="Culley D."/>
            <person name="Daum C."/>
            <person name="Ezra D."/>
            <person name="Gonzalez J."/>
            <person name="Henrissat B."/>
            <person name="Kuo A."/>
            <person name="Liang C."/>
            <person name="Lipzen A."/>
            <person name="Lutzoni F."/>
            <person name="Magnuson J."/>
            <person name="Mondo S."/>
            <person name="Nolan M."/>
            <person name="Ohm R."/>
            <person name="Pangilinan J."/>
            <person name="Park H.-J."/>
            <person name="Ramirez L."/>
            <person name="Alfaro M."/>
            <person name="Sun H."/>
            <person name="Tritt A."/>
            <person name="Yoshinaga Y."/>
            <person name="Zwiers L.-H."/>
            <person name="Turgeon B."/>
            <person name="Goodwin S."/>
            <person name="Spatafora J."/>
            <person name="Crous P."/>
            <person name="Grigoriev I."/>
        </authorList>
    </citation>
    <scope>NUCLEOTIDE SEQUENCE</scope>
    <source>
        <strain evidence="3">CBS 113389</strain>
    </source>
</reference>
<dbReference type="Proteomes" id="UP000799767">
    <property type="component" value="Unassembled WGS sequence"/>
</dbReference>
<dbReference type="Gene3D" id="3.40.50.1820">
    <property type="entry name" value="alpha/beta hydrolase"/>
    <property type="match status" value="1"/>
</dbReference>
<dbReference type="SUPFAM" id="SSF53474">
    <property type="entry name" value="alpha/beta-Hydrolases"/>
    <property type="match status" value="1"/>
</dbReference>
<dbReference type="PANTHER" id="PTHR48081">
    <property type="entry name" value="AB HYDROLASE SUPERFAMILY PROTEIN C4A8.06C"/>
    <property type="match status" value="1"/>
</dbReference>
<evidence type="ECO:0000313" key="4">
    <source>
        <dbReference type="Proteomes" id="UP000799767"/>
    </source>
</evidence>
<sequence>METQSDATLKITKRTDRSAFMFILQHMIKPFGSLLITPRKTHPVGSPRLTAPKKPRTLCDIHERKVGDIYVYDLQPKRLSKSEESREKPKRKRFYYFCGGGWRMPPSGEHWAFCIELARKLPDTAVSVVSYPLAPNNPAPAAFPQLMASYKQLLQDAAQAGERVMLGGDSSGGNIILCLCLALLVEDESAPHPIALMAICPSVDMRKENPDIQKVAPHDPILRIPFINDNAKGWTGDWERSDPRVSPILADVSLLKKKGIACHGVTCSYDILGPDAVLFREKCRDAGVKGQWLAWEKQMHCFPLAWKYGLRESKEGKDWIVDVLRQS</sequence>
<accession>A0A6A6PV35</accession>
<dbReference type="RefSeq" id="XP_033590206.1">
    <property type="nucleotide sequence ID" value="XM_033733644.1"/>
</dbReference>
<dbReference type="InterPro" id="IPR050300">
    <property type="entry name" value="GDXG_lipolytic_enzyme"/>
</dbReference>
<dbReference type="Pfam" id="PF07859">
    <property type="entry name" value="Abhydrolase_3"/>
    <property type="match status" value="1"/>
</dbReference>
<protein>
    <submittedName>
        <fullName evidence="3">Alpha/beta hydrolase fold-domain-containing protein</fullName>
    </submittedName>
</protein>
<organism evidence="3 4">
    <name type="scientific">Neohortaea acidophila</name>
    <dbReference type="NCBI Taxonomy" id="245834"/>
    <lineage>
        <taxon>Eukaryota</taxon>
        <taxon>Fungi</taxon>
        <taxon>Dikarya</taxon>
        <taxon>Ascomycota</taxon>
        <taxon>Pezizomycotina</taxon>
        <taxon>Dothideomycetes</taxon>
        <taxon>Dothideomycetidae</taxon>
        <taxon>Mycosphaerellales</taxon>
        <taxon>Teratosphaeriaceae</taxon>
        <taxon>Neohortaea</taxon>
    </lineage>
</organism>
<dbReference type="InterPro" id="IPR029058">
    <property type="entry name" value="AB_hydrolase_fold"/>
</dbReference>
<proteinExistence type="predicted"/>
<name>A0A6A6PV35_9PEZI</name>
<feature type="domain" description="Alpha/beta hydrolase fold-3" evidence="2">
    <location>
        <begin position="95"/>
        <end position="303"/>
    </location>
</feature>
<keyword evidence="1 3" id="KW-0378">Hydrolase</keyword>
<dbReference type="AlphaFoldDB" id="A0A6A6PV35"/>
<gene>
    <name evidence="3" type="ORF">BDY17DRAFT_297760</name>
</gene>
<dbReference type="EMBL" id="MU001635">
    <property type="protein sequence ID" value="KAF2483636.1"/>
    <property type="molecule type" value="Genomic_DNA"/>
</dbReference>
<dbReference type="InterPro" id="IPR013094">
    <property type="entry name" value="AB_hydrolase_3"/>
</dbReference>
<dbReference type="PANTHER" id="PTHR48081:SF8">
    <property type="entry name" value="ALPHA_BETA HYDROLASE FOLD-3 DOMAIN-CONTAINING PROTEIN-RELATED"/>
    <property type="match status" value="1"/>
</dbReference>
<dbReference type="GO" id="GO:0016787">
    <property type="term" value="F:hydrolase activity"/>
    <property type="evidence" value="ECO:0007669"/>
    <property type="project" value="UniProtKB-KW"/>
</dbReference>
<dbReference type="OrthoDB" id="2152029at2759"/>